<keyword evidence="1" id="KW-0472">Membrane</keyword>
<evidence type="ECO:0000313" key="3">
    <source>
        <dbReference type="Proteomes" id="UP001055149"/>
    </source>
</evidence>
<organism evidence="2 3">
    <name type="scientific">Ligilactobacillus pabuli</name>
    <dbReference type="NCBI Taxonomy" id="2886039"/>
    <lineage>
        <taxon>Bacteria</taxon>
        <taxon>Bacillati</taxon>
        <taxon>Bacillota</taxon>
        <taxon>Bacilli</taxon>
        <taxon>Lactobacillales</taxon>
        <taxon>Lactobacillaceae</taxon>
        <taxon>Ligilactobacillus</taxon>
    </lineage>
</organism>
<dbReference type="EMBL" id="BQXH01000020">
    <property type="protein sequence ID" value="GKS82133.1"/>
    <property type="molecule type" value="Genomic_DNA"/>
</dbReference>
<dbReference type="Proteomes" id="UP001055149">
    <property type="component" value="Unassembled WGS sequence"/>
</dbReference>
<keyword evidence="1" id="KW-0812">Transmembrane</keyword>
<feature type="transmembrane region" description="Helical" evidence="1">
    <location>
        <begin position="7"/>
        <end position="24"/>
    </location>
</feature>
<keyword evidence="1" id="KW-1133">Transmembrane helix</keyword>
<keyword evidence="3" id="KW-1185">Reference proteome</keyword>
<proteinExistence type="predicted"/>
<protein>
    <submittedName>
        <fullName evidence="2">Uncharacterized protein</fullName>
    </submittedName>
</protein>
<reference evidence="2" key="1">
    <citation type="journal article" date="2022" name="Int. J. Syst. Evol. Microbiol.">
        <title>A novel species of lactic acid bacteria, Ligilactobacillus pabuli sp. nov., isolated from alfalfa silage.</title>
        <authorList>
            <person name="Tohno M."/>
            <person name="Tanizawa Y."/>
            <person name="Sawada H."/>
            <person name="Sakamoto M."/>
            <person name="Ohkuma M."/>
            <person name="Kobayashi H."/>
        </authorList>
    </citation>
    <scope>NUCLEOTIDE SEQUENCE</scope>
    <source>
        <strain evidence="2">AF129</strain>
    </source>
</reference>
<sequence>MQLKDILLNYVSLVAVTFVYYLILPAGNFSCYIVRSANSKYGFVFEKAFPG</sequence>
<evidence type="ECO:0000256" key="1">
    <source>
        <dbReference type="SAM" id="Phobius"/>
    </source>
</evidence>
<name>A0ABQ5JJT7_9LACO</name>
<accession>A0ABQ5JJT7</accession>
<evidence type="ECO:0000313" key="2">
    <source>
        <dbReference type="EMBL" id="GKS82133.1"/>
    </source>
</evidence>
<dbReference type="RefSeq" id="WP_244056438.1">
    <property type="nucleotide sequence ID" value="NZ_BQXH01000020.1"/>
</dbReference>
<gene>
    <name evidence="2" type="ORF">LPAF129_18190</name>
</gene>
<comment type="caution">
    <text evidence="2">The sequence shown here is derived from an EMBL/GenBank/DDBJ whole genome shotgun (WGS) entry which is preliminary data.</text>
</comment>